<comment type="caution">
    <text evidence="2">The sequence shown here is derived from an EMBL/GenBank/DDBJ whole genome shotgun (WGS) entry which is preliminary data.</text>
</comment>
<dbReference type="AlphaFoldDB" id="U2EIR1"/>
<organism evidence="2 3">
    <name type="scientific">Salinisphaera shabanensis E1L3A</name>
    <dbReference type="NCBI Taxonomy" id="1033802"/>
    <lineage>
        <taxon>Bacteria</taxon>
        <taxon>Pseudomonadati</taxon>
        <taxon>Pseudomonadota</taxon>
        <taxon>Gammaproteobacteria</taxon>
        <taxon>Salinisphaerales</taxon>
        <taxon>Salinisphaeraceae</taxon>
        <taxon>Salinisphaera</taxon>
    </lineage>
</organism>
<evidence type="ECO:0000313" key="3">
    <source>
        <dbReference type="Proteomes" id="UP000006242"/>
    </source>
</evidence>
<dbReference type="Proteomes" id="UP000006242">
    <property type="component" value="Unassembled WGS sequence"/>
</dbReference>
<reference evidence="2 3" key="1">
    <citation type="journal article" date="2011" name="J. Bacteriol.">
        <title>Genome sequence of Salinisphaera shabanensis, a gammaproteobacterium from the harsh, variable environment of the brine-seawater interface of the Shaban Deep in the Red Sea.</title>
        <authorList>
            <person name="Antunes A."/>
            <person name="Alam I."/>
            <person name="Bajic V.B."/>
            <person name="Stingl U."/>
        </authorList>
    </citation>
    <scope>NUCLEOTIDE SEQUENCE [LARGE SCALE GENOMIC DNA]</scope>
    <source>
        <strain evidence="2 3">E1L3A</strain>
    </source>
</reference>
<keyword evidence="1" id="KW-1133">Transmembrane helix</keyword>
<dbReference type="STRING" id="1033802.SSPSH_002845"/>
<feature type="transmembrane region" description="Helical" evidence="1">
    <location>
        <begin position="57"/>
        <end position="79"/>
    </location>
</feature>
<accession>U2EIR1</accession>
<feature type="transmembrane region" description="Helical" evidence="1">
    <location>
        <begin position="119"/>
        <end position="141"/>
    </location>
</feature>
<keyword evidence="1" id="KW-0812">Transmembrane</keyword>
<name>U2EIR1_9GAMM</name>
<protein>
    <submittedName>
        <fullName evidence="2">NnrS protein</fullName>
    </submittedName>
</protein>
<feature type="transmembrane region" description="Helical" evidence="1">
    <location>
        <begin position="274"/>
        <end position="294"/>
    </location>
</feature>
<keyword evidence="1" id="KW-0472">Membrane</keyword>
<gene>
    <name evidence="2" type="ORF">SSPSH_002845</name>
</gene>
<keyword evidence="3" id="KW-1185">Reference proteome</keyword>
<evidence type="ECO:0000256" key="1">
    <source>
        <dbReference type="SAM" id="Phobius"/>
    </source>
</evidence>
<sequence>MPGSVFEAMRCLIRAPHRLFFMGGLCALVVGMLWWAPVLIMRWAGVASAYPVPAVWLHAWLMTLGVFPFFVFGFLLTALPRWVGAPPVSALFYRSMAGVLYAGYTLTVVGTLAGRDCLIAGLALTGVAWALGLVALIRCLLLARAASLLHARWSIIVAAVGCIGVLVGVGAISDDQWALFAAMPSLALWGFVGPIVFVVAHRMLPFFSEPMIANYRRYQPVWSPPLVVVLSLGHGVLAFNGHDDWLFMADLPLAFITAWHAIRWRGWAASHVPLLWSLHISFAWLPVAALLSATQSLALFAGYGAVLGLAPAHALGMGLATSMVFAMVTRVSLGHSGRQLEMDNLSVLCFLILQLAVVARLIAAVTAGNARWLFLFVAIGAWFEAILPWAIRYGRIYCRPRADGQPG</sequence>
<feature type="transmembrane region" description="Helical" evidence="1">
    <location>
        <begin position="345"/>
        <end position="366"/>
    </location>
</feature>
<feature type="transmembrane region" description="Helical" evidence="1">
    <location>
        <begin position="178"/>
        <end position="200"/>
    </location>
</feature>
<proteinExistence type="predicted"/>
<feature type="transmembrane region" description="Helical" evidence="1">
    <location>
        <begin position="372"/>
        <end position="391"/>
    </location>
</feature>
<feature type="transmembrane region" description="Helical" evidence="1">
    <location>
        <begin position="221"/>
        <end position="239"/>
    </location>
</feature>
<feature type="transmembrane region" description="Helical" evidence="1">
    <location>
        <begin position="245"/>
        <end position="262"/>
    </location>
</feature>
<feature type="transmembrane region" description="Helical" evidence="1">
    <location>
        <begin position="314"/>
        <end position="333"/>
    </location>
</feature>
<evidence type="ECO:0000313" key="2">
    <source>
        <dbReference type="EMBL" id="ERJ18232.1"/>
    </source>
</evidence>
<dbReference type="Pfam" id="PF05940">
    <property type="entry name" value="NnrS"/>
    <property type="match status" value="1"/>
</dbReference>
<feature type="transmembrane region" description="Helical" evidence="1">
    <location>
        <begin position="91"/>
        <end position="113"/>
    </location>
</feature>
<dbReference type="eggNOG" id="COG3213">
    <property type="taxonomic scope" value="Bacteria"/>
</dbReference>
<reference evidence="2 3" key="2">
    <citation type="journal article" date="2013" name="PLoS ONE">
        <title>INDIGO - INtegrated Data Warehouse of MIcrobial GenOmes with Examples from the Red Sea Extremophiles.</title>
        <authorList>
            <person name="Alam I."/>
            <person name="Antunes A."/>
            <person name="Kamau A.A."/>
            <person name="Ba Alawi W."/>
            <person name="Kalkatawi M."/>
            <person name="Stingl U."/>
            <person name="Bajic V.B."/>
        </authorList>
    </citation>
    <scope>NUCLEOTIDE SEQUENCE [LARGE SCALE GENOMIC DNA]</scope>
    <source>
        <strain evidence="2 3">E1L3A</strain>
    </source>
</reference>
<dbReference type="EMBL" id="AFNV02000021">
    <property type="protein sequence ID" value="ERJ18232.1"/>
    <property type="molecule type" value="Genomic_DNA"/>
</dbReference>
<feature type="transmembrane region" description="Helical" evidence="1">
    <location>
        <begin position="19"/>
        <end position="37"/>
    </location>
</feature>
<dbReference type="InterPro" id="IPR010266">
    <property type="entry name" value="NnrS"/>
</dbReference>
<feature type="transmembrane region" description="Helical" evidence="1">
    <location>
        <begin position="153"/>
        <end position="172"/>
    </location>
</feature>